<feature type="compositionally biased region" description="Low complexity" evidence="1">
    <location>
        <begin position="82"/>
        <end position="91"/>
    </location>
</feature>
<feature type="transmembrane region" description="Helical" evidence="2">
    <location>
        <begin position="115"/>
        <end position="139"/>
    </location>
</feature>
<evidence type="ECO:0008006" key="5">
    <source>
        <dbReference type="Google" id="ProtNLM"/>
    </source>
</evidence>
<dbReference type="AlphaFoldDB" id="A0A8G1ZWJ6"/>
<evidence type="ECO:0000313" key="3">
    <source>
        <dbReference type="EMBL" id="RZE22333.1"/>
    </source>
</evidence>
<evidence type="ECO:0000313" key="4">
    <source>
        <dbReference type="Proteomes" id="UP000292693"/>
    </source>
</evidence>
<evidence type="ECO:0000256" key="1">
    <source>
        <dbReference type="SAM" id="MobiDB-lite"/>
    </source>
</evidence>
<keyword evidence="2" id="KW-0812">Transmembrane</keyword>
<sequence>MHMNSAPHLLNEDRAAYERLLDEALRTITHDEGHQRATPPGRLPVAELRRLALGGTAAITAAAATEYRHLLSLREELGETTTAGAATGDDPAPAPGGTGLTTAVSQMTEATGAGALAVLAVLAPLLAGTAALIFLLVGYGLRMLDPAPALAQTLLTTGWVFAAFAAAALLAAGLALLLTALRNKALFPAAPVPADPLRREVQQAADAWERALTERGILPFLRTTLAEAAASDPEPRPGKAVEPAGSTPADEADRMPQLGYGRPGFSSPSESGQDRPAPDSRPSYQSPQFSSPDFSGPDFDGPGHG</sequence>
<reference evidence="3 4" key="1">
    <citation type="submission" date="2017-12" db="EMBL/GenBank/DDBJ databases">
        <title>Population genomics insights into the ecological differentiation and adaptive evolution in streptomycetes.</title>
        <authorList>
            <person name="Li Y."/>
            <person name="Huang Y."/>
        </authorList>
    </citation>
    <scope>NUCLEOTIDE SEQUENCE [LARGE SCALE GENOMIC DNA]</scope>
    <source>
        <strain evidence="3 4">NBRC 100770</strain>
    </source>
</reference>
<dbReference type="Proteomes" id="UP000292693">
    <property type="component" value="Unassembled WGS sequence"/>
</dbReference>
<comment type="caution">
    <text evidence="3">The sequence shown here is derived from an EMBL/GenBank/DDBJ whole genome shotgun (WGS) entry which is preliminary data.</text>
</comment>
<evidence type="ECO:0000256" key="2">
    <source>
        <dbReference type="SAM" id="Phobius"/>
    </source>
</evidence>
<organism evidence="3 4">
    <name type="scientific">Streptomyces albidoflavus</name>
    <dbReference type="NCBI Taxonomy" id="1886"/>
    <lineage>
        <taxon>Bacteria</taxon>
        <taxon>Bacillati</taxon>
        <taxon>Actinomycetota</taxon>
        <taxon>Actinomycetes</taxon>
        <taxon>Kitasatosporales</taxon>
        <taxon>Streptomycetaceae</taxon>
        <taxon>Streptomyces</taxon>
        <taxon>Streptomyces albidoflavus group</taxon>
    </lineage>
</organism>
<keyword evidence="2" id="KW-1133">Transmembrane helix</keyword>
<feature type="region of interest" description="Disordered" evidence="1">
    <location>
        <begin position="228"/>
        <end position="305"/>
    </location>
</feature>
<feature type="compositionally biased region" description="Polar residues" evidence="1">
    <location>
        <begin position="282"/>
        <end position="293"/>
    </location>
</feature>
<feature type="transmembrane region" description="Helical" evidence="2">
    <location>
        <begin position="159"/>
        <end position="181"/>
    </location>
</feature>
<dbReference type="RefSeq" id="WP_129805634.1">
    <property type="nucleotide sequence ID" value="NZ_CP109085.1"/>
</dbReference>
<dbReference type="EMBL" id="PKLL01000018">
    <property type="protein sequence ID" value="RZE22333.1"/>
    <property type="molecule type" value="Genomic_DNA"/>
</dbReference>
<protein>
    <recommendedName>
        <fullName evidence="5">Transmembrane protein</fullName>
    </recommendedName>
</protein>
<name>A0A8G1ZWJ6_9ACTN</name>
<accession>A0A8G1ZWJ6</accession>
<feature type="region of interest" description="Disordered" evidence="1">
    <location>
        <begin position="82"/>
        <end position="101"/>
    </location>
</feature>
<proteinExistence type="predicted"/>
<keyword evidence="2" id="KW-0472">Membrane</keyword>
<gene>
    <name evidence="3" type="ORF">C0Q92_15655</name>
</gene>